<dbReference type="PANTHER" id="PTHR42877:SF7">
    <property type="entry name" value="FLAVIN-BINDING MONOOXYGENASE-RELATED"/>
    <property type="match status" value="1"/>
</dbReference>
<evidence type="ECO:0000256" key="1">
    <source>
        <dbReference type="ARBA" id="ARBA00010139"/>
    </source>
</evidence>
<comment type="caution">
    <text evidence="2">The sequence shown here is derived from an EMBL/GenBank/DDBJ whole genome shotgun (WGS) entry which is preliminary data.</text>
</comment>
<dbReference type="GO" id="GO:0004497">
    <property type="term" value="F:monooxygenase activity"/>
    <property type="evidence" value="ECO:0007669"/>
    <property type="project" value="UniProtKB-KW"/>
</dbReference>
<dbReference type="EMBL" id="NBII01000004">
    <property type="protein sequence ID" value="PAV19548.1"/>
    <property type="molecule type" value="Genomic_DNA"/>
</dbReference>
<accession>A0A286UJ08</accession>
<dbReference type="Pfam" id="PF13450">
    <property type="entry name" value="NAD_binding_8"/>
    <property type="match status" value="1"/>
</dbReference>
<dbReference type="AlphaFoldDB" id="A0A286UJ08"/>
<dbReference type="OrthoDB" id="74360at2759"/>
<sequence>MELARRVFRFIFPPKEEKQTIEPRTKNTSPLFDPHVSEFQLGSSSIDDVRPMRVVAIGAGFSGIIASIRFPQRMENTEFVVYEKNAGIGGTWYSNKYPGLACDIPSHCYQLTFEENTEWSSFYSPGPEIRAYLERVVEKYKLMRYIKLQHELIHARFDEDTGKWHLKIQRPAPDFTLENKKYEVIEDVADFVVSGIGLLSRWSWPDIDGLNDFKGKLIHSAEWDMQEQSTWEDGVKDWRDKKVGVIGVGSSAIQIVPALRKHVDHLFNYVRGKTWLSPSFASQKLAELMKRDPASEENYVFTAEDKEMFKDTQFYRAFRHDLESELNAVHFATIRNSEMQKGARKAFRENMIRKLEKKPWIADHLIPDFPVACRRLTPGPGYLEALCEDNVDFVTAHIKKITPTGIELVDGTHHDLDVIICATGYDASFHLPFAVVGRNGRTLNDRFSPHPETYLTICTDGFPNWFMALGPNSGIGSGSLLVMIERQIDYAIEAVKKLQREHLKSIEVKKEAVADFDEYLEHYFQTTVYSEKCRSWYKMGKEEGRVVGLWPGSCLHSVRTWQYPRWEDYNYEPLDESKTTNRFFWLGDGSTHNEKHMTGDRAWYLNPEEIDYPPIPQ</sequence>
<dbReference type="InParanoid" id="A0A286UJ08"/>
<dbReference type="InterPro" id="IPR036188">
    <property type="entry name" value="FAD/NAD-bd_sf"/>
</dbReference>
<keyword evidence="3" id="KW-1185">Reference proteome</keyword>
<dbReference type="InterPro" id="IPR051209">
    <property type="entry name" value="FAD-bind_Monooxygenase_sf"/>
</dbReference>
<dbReference type="STRING" id="2282107.A0A286UJ08"/>
<evidence type="ECO:0000313" key="2">
    <source>
        <dbReference type="EMBL" id="PAV19548.1"/>
    </source>
</evidence>
<proteinExistence type="inferred from homology"/>
<evidence type="ECO:0000313" key="3">
    <source>
        <dbReference type="Proteomes" id="UP000217199"/>
    </source>
</evidence>
<protein>
    <submittedName>
        <fullName evidence="2">Flavin-binding monooxygenase</fullName>
    </submittedName>
</protein>
<organism evidence="2 3">
    <name type="scientific">Pyrrhoderma noxium</name>
    <dbReference type="NCBI Taxonomy" id="2282107"/>
    <lineage>
        <taxon>Eukaryota</taxon>
        <taxon>Fungi</taxon>
        <taxon>Dikarya</taxon>
        <taxon>Basidiomycota</taxon>
        <taxon>Agaricomycotina</taxon>
        <taxon>Agaricomycetes</taxon>
        <taxon>Hymenochaetales</taxon>
        <taxon>Hymenochaetaceae</taxon>
        <taxon>Pyrrhoderma</taxon>
    </lineage>
</organism>
<dbReference type="Gene3D" id="3.50.50.60">
    <property type="entry name" value="FAD/NAD(P)-binding domain"/>
    <property type="match status" value="2"/>
</dbReference>
<dbReference type="SUPFAM" id="SSF51905">
    <property type="entry name" value="FAD/NAD(P)-binding domain"/>
    <property type="match status" value="1"/>
</dbReference>
<name>A0A286UJ08_9AGAM</name>
<comment type="similarity">
    <text evidence="1">Belongs to the FAD-binding monooxygenase family.</text>
</comment>
<gene>
    <name evidence="2" type="ORF">PNOK_0448200</name>
</gene>
<keyword evidence="2" id="KW-0503">Monooxygenase</keyword>
<keyword evidence="2" id="KW-0560">Oxidoreductase</keyword>
<dbReference type="PANTHER" id="PTHR42877">
    <property type="entry name" value="L-ORNITHINE N(5)-MONOOXYGENASE-RELATED"/>
    <property type="match status" value="1"/>
</dbReference>
<reference evidence="2 3" key="1">
    <citation type="journal article" date="2017" name="Mol. Ecol.">
        <title>Comparative and population genomic landscape of Phellinus noxius: A hypervariable fungus causing root rot in trees.</title>
        <authorList>
            <person name="Chung C.L."/>
            <person name="Lee T.J."/>
            <person name="Akiba M."/>
            <person name="Lee H.H."/>
            <person name="Kuo T.H."/>
            <person name="Liu D."/>
            <person name="Ke H.M."/>
            <person name="Yokoi T."/>
            <person name="Roa M.B."/>
            <person name="Lu M.J."/>
            <person name="Chang Y.Y."/>
            <person name="Ann P.J."/>
            <person name="Tsai J.N."/>
            <person name="Chen C.Y."/>
            <person name="Tzean S.S."/>
            <person name="Ota Y."/>
            <person name="Hattori T."/>
            <person name="Sahashi N."/>
            <person name="Liou R.F."/>
            <person name="Kikuchi T."/>
            <person name="Tsai I.J."/>
        </authorList>
    </citation>
    <scope>NUCLEOTIDE SEQUENCE [LARGE SCALE GENOMIC DNA]</scope>
    <source>
        <strain evidence="2 3">FFPRI411160</strain>
    </source>
</reference>
<dbReference type="Proteomes" id="UP000217199">
    <property type="component" value="Unassembled WGS sequence"/>
</dbReference>